<dbReference type="GO" id="GO:0005743">
    <property type="term" value="C:mitochondrial inner membrane"/>
    <property type="evidence" value="ECO:0007669"/>
    <property type="project" value="UniProtKB-SubCell"/>
</dbReference>
<feature type="transmembrane region" description="Helical" evidence="11">
    <location>
        <begin position="68"/>
        <end position="85"/>
    </location>
</feature>
<evidence type="ECO:0000256" key="7">
    <source>
        <dbReference type="ARBA" id="ARBA00038018"/>
    </source>
</evidence>
<comment type="subcellular location">
    <subcellularLocation>
        <location evidence="1">Mitochondrion inner membrane</location>
        <topology evidence="1">Multi-pass membrane protein</topology>
    </subcellularLocation>
</comment>
<organism evidence="12 13">
    <name type="scientific">Bos mutus grunniens</name>
    <name type="common">Wild yak</name>
    <name type="synonym">Bos grunniens</name>
    <dbReference type="NCBI Taxonomy" id="30521"/>
    <lineage>
        <taxon>Eukaryota</taxon>
        <taxon>Metazoa</taxon>
        <taxon>Chordata</taxon>
        <taxon>Craniata</taxon>
        <taxon>Vertebrata</taxon>
        <taxon>Euteleostomi</taxon>
        <taxon>Mammalia</taxon>
        <taxon>Eutheria</taxon>
        <taxon>Laurasiatheria</taxon>
        <taxon>Artiodactyla</taxon>
        <taxon>Ruminantia</taxon>
        <taxon>Pecora</taxon>
        <taxon>Bovidae</taxon>
        <taxon>Bovinae</taxon>
        <taxon>Bos</taxon>
    </lineage>
</organism>
<keyword evidence="6 11" id="KW-0472">Membrane</keyword>
<dbReference type="Ensembl" id="ENSBGRT00000044664.1">
    <property type="protein sequence ID" value="ENSBGRP00000038526.1"/>
    <property type="gene ID" value="ENSBGRG00000024097.1"/>
</dbReference>
<keyword evidence="13" id="KW-1185">Reference proteome</keyword>
<reference evidence="12" key="2">
    <citation type="submission" date="2025-08" db="UniProtKB">
        <authorList>
            <consortium name="Ensembl"/>
        </authorList>
    </citation>
    <scope>IDENTIFICATION</scope>
</reference>
<evidence type="ECO:0000256" key="4">
    <source>
        <dbReference type="ARBA" id="ARBA00022989"/>
    </source>
</evidence>
<accession>A0A8B9YLA4</accession>
<evidence type="ECO:0000256" key="2">
    <source>
        <dbReference type="ARBA" id="ARBA00022692"/>
    </source>
</evidence>
<evidence type="ECO:0000313" key="13">
    <source>
        <dbReference type="Proteomes" id="UP000694520"/>
    </source>
</evidence>
<evidence type="ECO:0000256" key="8">
    <source>
        <dbReference type="ARBA" id="ARBA00039469"/>
    </source>
</evidence>
<protein>
    <recommendedName>
        <fullName evidence="8">Transmembrane protein 126A</fullName>
    </recommendedName>
</protein>
<evidence type="ECO:0000256" key="1">
    <source>
        <dbReference type="ARBA" id="ARBA00004448"/>
    </source>
</evidence>
<keyword evidence="2 11" id="KW-0812">Transmembrane</keyword>
<dbReference type="GO" id="GO:0032981">
    <property type="term" value="P:mitochondrial respiratory chain complex I assembly"/>
    <property type="evidence" value="ECO:0007669"/>
    <property type="project" value="TreeGrafter"/>
</dbReference>
<dbReference type="PANTHER" id="PTHR16296:SF4">
    <property type="entry name" value="TRANSMEMBRANE PROTEIN 126A"/>
    <property type="match status" value="1"/>
</dbReference>
<keyword evidence="3" id="KW-0999">Mitochondrion inner membrane</keyword>
<reference evidence="12" key="3">
    <citation type="submission" date="2025-09" db="UniProtKB">
        <authorList>
            <consortium name="Ensembl"/>
        </authorList>
    </citation>
    <scope>IDENTIFICATION</scope>
</reference>
<evidence type="ECO:0000256" key="10">
    <source>
        <dbReference type="ARBA" id="ARBA00045919"/>
    </source>
</evidence>
<comment type="similarity">
    <text evidence="7">Belongs to the TMEM126 family.</text>
</comment>
<evidence type="ECO:0000256" key="9">
    <source>
        <dbReference type="ARBA" id="ARBA00044764"/>
    </source>
</evidence>
<evidence type="ECO:0000256" key="5">
    <source>
        <dbReference type="ARBA" id="ARBA00023128"/>
    </source>
</evidence>
<dbReference type="GeneTree" id="ENSGT00520000055616"/>
<feature type="transmembrane region" description="Helical" evidence="11">
    <location>
        <begin position="105"/>
        <end position="125"/>
    </location>
</feature>
<dbReference type="Proteomes" id="UP000694520">
    <property type="component" value="Chromosome 29"/>
</dbReference>
<evidence type="ECO:0000256" key="6">
    <source>
        <dbReference type="ARBA" id="ARBA00023136"/>
    </source>
</evidence>
<evidence type="ECO:0000256" key="11">
    <source>
        <dbReference type="SAM" id="Phobius"/>
    </source>
</evidence>
<reference evidence="12" key="1">
    <citation type="submission" date="2019-05" db="EMBL/GenBank/DDBJ databases">
        <authorList>
            <person name="Zhang S."/>
            <person name="Liu J."/>
        </authorList>
    </citation>
    <scope>NUCLEOTIDE SEQUENCE [LARGE SCALE GENOMIC DNA]</scope>
</reference>
<sequence>MENHEPDGTIIKENLTDIIARKINQLPEAERNLLENGSTYVGLNAALCGLIANSLFRRILHVTQARIAAGLPMAVIPFLTANVSYKGFVSLPLNTGDLQCETCTVTRGGLVGLVFGGLYPVFLAIPVNGGLAARYNSALLPEKGNILNYWIRISKPVFRKMLFPILLQTGFAAYLGSRQYKLLIKALQLPEPGLPMAVIPFLTANVSYKGFVSLPLNTGDLQCETCTVTRGGLVGLVFGGLYPVFLAIPVNGGLAARYNSALLPEKGNILNYWIRISKPVFRKMLFPILLQTGFAAYLGSRQYKLLIKALQLPEPGLEIE</sequence>
<comment type="function">
    <text evidence="10">Protein required for the cotranslational protein quality control in the inner membrane of the mitochondria. Associates with newly synthesized polypeptides and may act as a chaperone that cooperates with OXA1L for the insertion of newly synthesized mitochondrial proteins into the inner membrane. Required for the assembly of the ND4 module of mitochondrial complex I.</text>
</comment>
<dbReference type="Pfam" id="PF07114">
    <property type="entry name" value="TMEM126"/>
    <property type="match status" value="2"/>
</dbReference>
<keyword evidence="4 11" id="KW-1133">Transmembrane helix</keyword>
<proteinExistence type="inferred from homology"/>
<feature type="transmembrane region" description="Helical" evidence="11">
    <location>
        <begin position="228"/>
        <end position="248"/>
    </location>
</feature>
<dbReference type="AlphaFoldDB" id="A0A8B9YLA4"/>
<evidence type="ECO:0000313" key="12">
    <source>
        <dbReference type="Ensembl" id="ENSBGRP00000038526.1"/>
    </source>
</evidence>
<dbReference type="PANTHER" id="PTHR16296">
    <property type="entry name" value="UNCHARACTERIZED HYPOTHALAMUS PROTEIN HT007"/>
    <property type="match status" value="1"/>
</dbReference>
<dbReference type="InterPro" id="IPR009801">
    <property type="entry name" value="TMEM126"/>
</dbReference>
<keyword evidence="5" id="KW-0496">Mitochondrion</keyword>
<name>A0A8B9YLA4_BOSMU</name>
<evidence type="ECO:0000256" key="3">
    <source>
        <dbReference type="ARBA" id="ARBA00022792"/>
    </source>
</evidence>
<comment type="subunit">
    <text evidence="9">Interacts with OXA1L; promoting cotranslational quality control in mitochondria.</text>
</comment>